<dbReference type="EMBL" id="JACGWN010000006">
    <property type="protein sequence ID" value="KAL0446769.1"/>
    <property type="molecule type" value="Genomic_DNA"/>
</dbReference>
<dbReference type="AlphaFoldDB" id="A0AAW2WYS6"/>
<gene>
    <name evidence="2" type="ORF">Slati_1804800</name>
</gene>
<feature type="domain" description="Bet v I/Major latex protein" evidence="1">
    <location>
        <begin position="4"/>
        <end position="64"/>
    </location>
</feature>
<organism evidence="2">
    <name type="scientific">Sesamum latifolium</name>
    <dbReference type="NCBI Taxonomy" id="2727402"/>
    <lineage>
        <taxon>Eukaryota</taxon>
        <taxon>Viridiplantae</taxon>
        <taxon>Streptophyta</taxon>
        <taxon>Embryophyta</taxon>
        <taxon>Tracheophyta</taxon>
        <taxon>Spermatophyta</taxon>
        <taxon>Magnoliopsida</taxon>
        <taxon>eudicotyledons</taxon>
        <taxon>Gunneridae</taxon>
        <taxon>Pentapetalae</taxon>
        <taxon>asterids</taxon>
        <taxon>lamiids</taxon>
        <taxon>Lamiales</taxon>
        <taxon>Pedaliaceae</taxon>
        <taxon>Sesamum</taxon>
    </lineage>
</organism>
<evidence type="ECO:0000313" key="2">
    <source>
        <dbReference type="EMBL" id="KAL0446769.1"/>
    </source>
</evidence>
<name>A0AAW2WYS6_9LAMI</name>
<protein>
    <submittedName>
        <fullName evidence="2">Kirola</fullName>
    </submittedName>
</protein>
<dbReference type="SUPFAM" id="SSF55961">
    <property type="entry name" value="Bet v1-like"/>
    <property type="match status" value="1"/>
</dbReference>
<sequence>MALYGMLVSRTSIKSDGDLFFELFRYKLPHIANICPEMIQSVDLVAGQWGAVGSVIRWNYSIGAYVRASTCILNFTCK</sequence>
<dbReference type="GO" id="GO:0006952">
    <property type="term" value="P:defense response"/>
    <property type="evidence" value="ECO:0007669"/>
    <property type="project" value="InterPro"/>
</dbReference>
<proteinExistence type="predicted"/>
<dbReference type="Pfam" id="PF00407">
    <property type="entry name" value="Bet_v_1"/>
    <property type="match status" value="1"/>
</dbReference>
<accession>A0AAW2WYS6</accession>
<evidence type="ECO:0000259" key="1">
    <source>
        <dbReference type="Pfam" id="PF00407"/>
    </source>
</evidence>
<dbReference type="Gene3D" id="3.30.530.20">
    <property type="match status" value="1"/>
</dbReference>
<dbReference type="InterPro" id="IPR051761">
    <property type="entry name" value="MLP-like_ligand-binding"/>
</dbReference>
<dbReference type="InterPro" id="IPR023393">
    <property type="entry name" value="START-like_dom_sf"/>
</dbReference>
<dbReference type="InterPro" id="IPR000916">
    <property type="entry name" value="Bet_v_I/MLP"/>
</dbReference>
<comment type="caution">
    <text evidence="2">The sequence shown here is derived from an EMBL/GenBank/DDBJ whole genome shotgun (WGS) entry which is preliminary data.</text>
</comment>
<reference evidence="2" key="2">
    <citation type="journal article" date="2024" name="Plant">
        <title>Genomic evolution and insights into agronomic trait innovations of Sesamum species.</title>
        <authorList>
            <person name="Miao H."/>
            <person name="Wang L."/>
            <person name="Qu L."/>
            <person name="Liu H."/>
            <person name="Sun Y."/>
            <person name="Le M."/>
            <person name="Wang Q."/>
            <person name="Wei S."/>
            <person name="Zheng Y."/>
            <person name="Lin W."/>
            <person name="Duan Y."/>
            <person name="Cao H."/>
            <person name="Xiong S."/>
            <person name="Wang X."/>
            <person name="Wei L."/>
            <person name="Li C."/>
            <person name="Ma Q."/>
            <person name="Ju M."/>
            <person name="Zhao R."/>
            <person name="Li G."/>
            <person name="Mu C."/>
            <person name="Tian Q."/>
            <person name="Mei H."/>
            <person name="Zhang T."/>
            <person name="Gao T."/>
            <person name="Zhang H."/>
        </authorList>
    </citation>
    <scope>NUCLEOTIDE SEQUENCE</scope>
    <source>
        <strain evidence="2">KEN1</strain>
    </source>
</reference>
<reference evidence="2" key="1">
    <citation type="submission" date="2020-06" db="EMBL/GenBank/DDBJ databases">
        <authorList>
            <person name="Li T."/>
            <person name="Hu X."/>
            <person name="Zhang T."/>
            <person name="Song X."/>
            <person name="Zhang H."/>
            <person name="Dai N."/>
            <person name="Sheng W."/>
            <person name="Hou X."/>
            <person name="Wei L."/>
        </authorList>
    </citation>
    <scope>NUCLEOTIDE SEQUENCE</scope>
    <source>
        <strain evidence="2">KEN1</strain>
        <tissue evidence="2">Leaf</tissue>
    </source>
</reference>
<dbReference type="PANTHER" id="PTHR31907">
    <property type="entry name" value="MLP-LIKE PROTEIN 423"/>
    <property type="match status" value="1"/>
</dbReference>